<dbReference type="STRING" id="131310.A0A0N4Z6G4"/>
<dbReference type="Proteomes" id="UP000038045">
    <property type="component" value="Unplaced"/>
</dbReference>
<proteinExistence type="predicted"/>
<dbReference type="WBParaSite" id="PTRK_0000277000.1">
    <property type="protein sequence ID" value="PTRK_0000277000.1"/>
    <property type="gene ID" value="PTRK_0000277000"/>
</dbReference>
<keyword evidence="1 3" id="KW-0479">Metal-binding</keyword>
<dbReference type="GO" id="GO:0008270">
    <property type="term" value="F:zinc ion binding"/>
    <property type="evidence" value="ECO:0007669"/>
    <property type="project" value="UniProtKB-KW"/>
</dbReference>
<protein>
    <submittedName>
        <fullName evidence="6">RING-type domain-containing protein</fullName>
    </submittedName>
</protein>
<keyword evidence="5" id="KW-1185">Reference proteome</keyword>
<organism evidence="5 6">
    <name type="scientific">Parastrongyloides trichosuri</name>
    <name type="common">Possum-specific nematode worm</name>
    <dbReference type="NCBI Taxonomy" id="131310"/>
    <lineage>
        <taxon>Eukaryota</taxon>
        <taxon>Metazoa</taxon>
        <taxon>Ecdysozoa</taxon>
        <taxon>Nematoda</taxon>
        <taxon>Chromadorea</taxon>
        <taxon>Rhabditida</taxon>
        <taxon>Tylenchina</taxon>
        <taxon>Panagrolaimomorpha</taxon>
        <taxon>Strongyloidoidea</taxon>
        <taxon>Strongyloididae</taxon>
        <taxon>Parastrongyloides</taxon>
    </lineage>
</organism>
<evidence type="ECO:0000256" key="1">
    <source>
        <dbReference type="ARBA" id="ARBA00022771"/>
    </source>
</evidence>
<keyword evidence="2" id="KW-0862">Zinc</keyword>
<dbReference type="SUPFAM" id="SSF57850">
    <property type="entry name" value="RING/U-box"/>
    <property type="match status" value="1"/>
</dbReference>
<name>A0A0N4Z6G4_PARTI</name>
<dbReference type="InterPro" id="IPR013083">
    <property type="entry name" value="Znf_RING/FYVE/PHD"/>
</dbReference>
<keyword evidence="1 3" id="KW-0863">Zinc-finger</keyword>
<sequence length="270" mass="31065">MLKNEGLYDDFIVGVTTMNPANINLNNLPPSSSDQLENDAYMNIFPVTNDFFGVDVEEYSFSITKRGVFWVECCNDRRTKHIGKVSITEKLWIFFKISDSFKKIYCSNGAADSDGNVNIDSQLQRRLVDGYPKRLFPGYYDDTNNDAVYNGSSGEVLKDRLYKFLYNIGLPTSHYISTGEVEVEAEVFNTDKEIINPTIPETAIKSDYDRLFEETDKKLCVVCITERKSILCYPCGHFCFCEECAEKHREHSITCPVCRKYIEDYVKVYE</sequence>
<evidence type="ECO:0000256" key="3">
    <source>
        <dbReference type="PROSITE-ProRule" id="PRU00175"/>
    </source>
</evidence>
<dbReference type="Pfam" id="PF13920">
    <property type="entry name" value="zf-C3HC4_3"/>
    <property type="match status" value="1"/>
</dbReference>
<dbReference type="GO" id="GO:0006511">
    <property type="term" value="P:ubiquitin-dependent protein catabolic process"/>
    <property type="evidence" value="ECO:0007669"/>
    <property type="project" value="TreeGrafter"/>
</dbReference>
<dbReference type="PROSITE" id="PS50089">
    <property type="entry name" value="ZF_RING_2"/>
    <property type="match status" value="1"/>
</dbReference>
<dbReference type="InterPro" id="IPR001841">
    <property type="entry name" value="Znf_RING"/>
</dbReference>
<evidence type="ECO:0000259" key="4">
    <source>
        <dbReference type="PROSITE" id="PS50089"/>
    </source>
</evidence>
<dbReference type="GO" id="GO:0016567">
    <property type="term" value="P:protein ubiquitination"/>
    <property type="evidence" value="ECO:0007669"/>
    <property type="project" value="TreeGrafter"/>
</dbReference>
<reference evidence="6" key="1">
    <citation type="submission" date="2017-02" db="UniProtKB">
        <authorList>
            <consortium name="WormBaseParasite"/>
        </authorList>
    </citation>
    <scope>IDENTIFICATION</scope>
</reference>
<dbReference type="PANTHER" id="PTHR22696">
    <property type="entry name" value="E3 UBIQUITIN-PROTEIN LIGASE RNF26"/>
    <property type="match status" value="1"/>
</dbReference>
<evidence type="ECO:0000256" key="2">
    <source>
        <dbReference type="ARBA" id="ARBA00022833"/>
    </source>
</evidence>
<evidence type="ECO:0000313" key="6">
    <source>
        <dbReference type="WBParaSite" id="PTRK_0000277000.1"/>
    </source>
</evidence>
<dbReference type="Gene3D" id="3.30.40.10">
    <property type="entry name" value="Zinc/RING finger domain, C3HC4 (zinc finger)"/>
    <property type="match status" value="1"/>
</dbReference>
<dbReference type="AlphaFoldDB" id="A0A0N4Z6G4"/>
<evidence type="ECO:0000313" key="5">
    <source>
        <dbReference type="Proteomes" id="UP000038045"/>
    </source>
</evidence>
<dbReference type="PANTHER" id="PTHR22696:SF1">
    <property type="entry name" value="E3 UBIQUITIN-PROTEIN LIGASE RNF26"/>
    <property type="match status" value="1"/>
</dbReference>
<dbReference type="GO" id="GO:0061630">
    <property type="term" value="F:ubiquitin protein ligase activity"/>
    <property type="evidence" value="ECO:0007669"/>
    <property type="project" value="TreeGrafter"/>
</dbReference>
<feature type="domain" description="RING-type" evidence="4">
    <location>
        <begin position="220"/>
        <end position="259"/>
    </location>
</feature>
<accession>A0A0N4Z6G4</accession>